<sequence length="288" mass="30160">MRARRPLALAALALCCARAHAHGAVGAQSAGSAWSEIYRATKAAAGSSDGARARVGAGAGGLPLARRFDLRAFLRAARTEVAARLGGAWSQRGALVARARERARISWAWLRAAASPPALRARGAALRSKGAALANGSRRLLVALRRRLAVALPVVARQLHAALDGLAAELGVLPLLHGGGHVLRGLILLGGRLGDHIHAHYRPAAPGECTFRSAGAFARHFALDGAVLEARRATACQPLKRAARAVLVRFHPDKMAVTHAGCAAELSVEPMQAFLVEYAESKGRLCGR</sequence>
<dbReference type="AlphaFoldDB" id="A0A8J5X5S2"/>
<reference evidence="2" key="1">
    <citation type="submission" date="2021-05" db="EMBL/GenBank/DDBJ databases">
        <title>The genome of the haptophyte Pavlova lutheri (Diacronema luteri, Pavlovales) - a model for lipid biosynthesis in eukaryotic algae.</title>
        <authorList>
            <person name="Hulatt C.J."/>
            <person name="Posewitz M.C."/>
        </authorList>
    </citation>
    <scope>NUCLEOTIDE SEQUENCE</scope>
    <source>
        <strain evidence="2">NIVA-4/92</strain>
    </source>
</reference>
<organism evidence="2 3">
    <name type="scientific">Diacronema lutheri</name>
    <name type="common">Unicellular marine alga</name>
    <name type="synonym">Monochrysis lutheri</name>
    <dbReference type="NCBI Taxonomy" id="2081491"/>
    <lineage>
        <taxon>Eukaryota</taxon>
        <taxon>Haptista</taxon>
        <taxon>Haptophyta</taxon>
        <taxon>Pavlovophyceae</taxon>
        <taxon>Pavlovales</taxon>
        <taxon>Pavlovaceae</taxon>
        <taxon>Diacronema</taxon>
    </lineage>
</organism>
<protein>
    <recommendedName>
        <fullName evidence="4">J domain-containing protein</fullName>
    </recommendedName>
</protein>
<keyword evidence="3" id="KW-1185">Reference proteome</keyword>
<dbReference type="OrthoDB" id="10581797at2759"/>
<feature type="chain" id="PRO_5035171645" description="J domain-containing protein" evidence="1">
    <location>
        <begin position="22"/>
        <end position="288"/>
    </location>
</feature>
<evidence type="ECO:0000313" key="3">
    <source>
        <dbReference type="Proteomes" id="UP000751190"/>
    </source>
</evidence>
<accession>A0A8J5X5S2</accession>
<comment type="caution">
    <text evidence="2">The sequence shown here is derived from an EMBL/GenBank/DDBJ whole genome shotgun (WGS) entry which is preliminary data.</text>
</comment>
<proteinExistence type="predicted"/>
<name>A0A8J5X5S2_DIALT</name>
<dbReference type="Proteomes" id="UP000751190">
    <property type="component" value="Unassembled WGS sequence"/>
</dbReference>
<feature type="signal peptide" evidence="1">
    <location>
        <begin position="1"/>
        <end position="21"/>
    </location>
</feature>
<keyword evidence="1" id="KW-0732">Signal</keyword>
<evidence type="ECO:0000313" key="2">
    <source>
        <dbReference type="EMBL" id="KAG8458459.1"/>
    </source>
</evidence>
<dbReference type="EMBL" id="JAGTXO010000051">
    <property type="protein sequence ID" value="KAG8458459.1"/>
    <property type="molecule type" value="Genomic_DNA"/>
</dbReference>
<evidence type="ECO:0000256" key="1">
    <source>
        <dbReference type="SAM" id="SignalP"/>
    </source>
</evidence>
<evidence type="ECO:0008006" key="4">
    <source>
        <dbReference type="Google" id="ProtNLM"/>
    </source>
</evidence>
<gene>
    <name evidence="2" type="ORF">KFE25_004337</name>
</gene>